<feature type="signal peptide" evidence="1">
    <location>
        <begin position="1"/>
        <end position="29"/>
    </location>
</feature>
<organism evidence="2 3">
    <name type="scientific">Brunnivagina elsteri CCALA 953</name>
    <dbReference type="NCBI Taxonomy" id="987040"/>
    <lineage>
        <taxon>Bacteria</taxon>
        <taxon>Bacillati</taxon>
        <taxon>Cyanobacteriota</taxon>
        <taxon>Cyanophyceae</taxon>
        <taxon>Nostocales</taxon>
        <taxon>Calotrichaceae</taxon>
        <taxon>Brunnivagina</taxon>
    </lineage>
</organism>
<dbReference type="AlphaFoldDB" id="A0A2A2TKZ7"/>
<gene>
    <name evidence="2" type="ORF">CK510_08855</name>
</gene>
<proteinExistence type="predicted"/>
<feature type="chain" id="PRO_5011974339" evidence="1">
    <location>
        <begin position="30"/>
        <end position="178"/>
    </location>
</feature>
<reference evidence="2 3" key="1">
    <citation type="submission" date="2017-08" db="EMBL/GenBank/DDBJ databases">
        <title>Draft genome sequence of filamentous cyanobacterium Calothrix elsteri CCALA 953.</title>
        <authorList>
            <person name="Gagunashvili A.N."/>
            <person name="Elster J."/>
            <person name="Andresson O.S."/>
        </authorList>
    </citation>
    <scope>NUCLEOTIDE SEQUENCE [LARGE SCALE GENOMIC DNA]</scope>
    <source>
        <strain evidence="2 3">CCALA 953</strain>
    </source>
</reference>
<accession>A0A2A2TKZ7</accession>
<dbReference type="Proteomes" id="UP000218238">
    <property type="component" value="Unassembled WGS sequence"/>
</dbReference>
<dbReference type="OrthoDB" id="514633at2"/>
<dbReference type="EMBL" id="NTFS01000070">
    <property type="protein sequence ID" value="PAX57219.1"/>
    <property type="molecule type" value="Genomic_DNA"/>
</dbReference>
<comment type="caution">
    <text evidence="2">The sequence shown here is derived from an EMBL/GenBank/DDBJ whole genome shotgun (WGS) entry which is preliminary data.</text>
</comment>
<evidence type="ECO:0000313" key="2">
    <source>
        <dbReference type="EMBL" id="PAX57219.1"/>
    </source>
</evidence>
<evidence type="ECO:0000313" key="3">
    <source>
        <dbReference type="Proteomes" id="UP000218238"/>
    </source>
</evidence>
<keyword evidence="3" id="KW-1185">Reference proteome</keyword>
<dbReference type="RefSeq" id="WP_095721354.1">
    <property type="nucleotide sequence ID" value="NZ_NTFS01000070.1"/>
</dbReference>
<keyword evidence="1" id="KW-0732">Signal</keyword>
<sequence length="178" mass="20211">MKVSKITIISANIFAIALVGTITSNPACANSFKNTSFTDKPNQNKLLNRDYVSLFSRKNEELKLPPSLQKILGKNDEIKHKIKSNLFQEVENVISEAKQASTVTQETIDGKIIYLYNLESTKPGKSYQTNQLYSRTYLIRYKLPTPPIKRKVSEPTNVIALIATFCFFTTQQKLFKRG</sequence>
<name>A0A2A2TKZ7_9CYAN</name>
<evidence type="ECO:0000256" key="1">
    <source>
        <dbReference type="SAM" id="SignalP"/>
    </source>
</evidence>
<protein>
    <submittedName>
        <fullName evidence="2">Uncharacterized protein</fullName>
    </submittedName>
</protein>